<proteinExistence type="predicted"/>
<gene>
    <name evidence="3" type="ORF">CAC42_3408</name>
</gene>
<organism evidence="3 4">
    <name type="scientific">Sphaceloma murrayae</name>
    <dbReference type="NCBI Taxonomy" id="2082308"/>
    <lineage>
        <taxon>Eukaryota</taxon>
        <taxon>Fungi</taxon>
        <taxon>Dikarya</taxon>
        <taxon>Ascomycota</taxon>
        <taxon>Pezizomycotina</taxon>
        <taxon>Dothideomycetes</taxon>
        <taxon>Dothideomycetidae</taxon>
        <taxon>Myriangiales</taxon>
        <taxon>Elsinoaceae</taxon>
        <taxon>Sphaceloma</taxon>
    </lineage>
</organism>
<dbReference type="STRING" id="2082308.A0A2K1R1A7"/>
<evidence type="ECO:0008006" key="5">
    <source>
        <dbReference type="Google" id="ProtNLM"/>
    </source>
</evidence>
<name>A0A2K1R1A7_9PEZI</name>
<dbReference type="PANTHER" id="PTHR36578:SF1">
    <property type="entry name" value="APPLE DOMAIN-CONTAINING PROTEIN"/>
    <property type="match status" value="1"/>
</dbReference>
<feature type="compositionally biased region" description="Polar residues" evidence="1">
    <location>
        <begin position="374"/>
        <end position="393"/>
    </location>
</feature>
<feature type="compositionally biased region" description="Polar residues" evidence="1">
    <location>
        <begin position="74"/>
        <end position="83"/>
    </location>
</feature>
<feature type="compositionally biased region" description="Polar residues" evidence="1">
    <location>
        <begin position="478"/>
        <end position="499"/>
    </location>
</feature>
<evidence type="ECO:0000256" key="2">
    <source>
        <dbReference type="SAM" id="SignalP"/>
    </source>
</evidence>
<feature type="region of interest" description="Disordered" evidence="1">
    <location>
        <begin position="438"/>
        <end position="499"/>
    </location>
</feature>
<evidence type="ECO:0000313" key="4">
    <source>
        <dbReference type="Proteomes" id="UP000243797"/>
    </source>
</evidence>
<dbReference type="PANTHER" id="PTHR36578">
    <property type="entry name" value="CHROMOSOME 15, WHOLE GENOME SHOTGUN SEQUENCE"/>
    <property type="match status" value="1"/>
</dbReference>
<feature type="region of interest" description="Disordered" evidence="1">
    <location>
        <begin position="229"/>
        <end position="251"/>
    </location>
</feature>
<sequence>MHCKHYIIAALAAVITATPAPAVQQFDLAQLAAAPSVTMGPAPGEFNQTVPLVSHVEVKAVTDAISARGLLRRGSNNIPQHGKTTSKRSAYKKTTTRDVSGKTSARKLSTASTLQGYVVPVSSAVSSAQPSQARVTPGAGSTTKRLVKPTWRRHSRSSKLSKKLTTSTKPRKSMNKAAKTPRPTTVSFASPINRHTTKKSITTVSSVIRPTTKTTISRVLPINRRPTKNMSVAPASSISRRPTKSIATPVSPINRHSTTAVTSVSPIMRATSTSGSPCTSQPGGYGPKVTPDTVDAFKAFAPFHSMASAAPTSVPSTEGAAYRQVFRDLDGTISAASYLGLHTLQTYNVAQCAALCDEVKLCTSFNIYIERDPSQSPRANNSTGQNVGGSQCPNPASQTNYKCTLWGSRITASQATNKKQAQYDFQIVFAGSNGYDKTDTSTPVVKDPSASPYGAIPSSSSTSTSPTSTPSSTLSSAVQPTTTPTVLSGSNPHWTSPQNHSAKAISAASFLTSTFIPGPFNPQLCADYAYNQTLANAAATSATATTAPSSTSGSSGGNVAGFTKVKFFNAYYLNKNGAPLGTVCALYGEVEGEDKAVYDGGIDKGDVFEVAQSWTWQMED</sequence>
<evidence type="ECO:0000256" key="1">
    <source>
        <dbReference type="SAM" id="MobiDB-lite"/>
    </source>
</evidence>
<accession>A0A2K1R1A7</accession>
<feature type="compositionally biased region" description="Polar residues" evidence="1">
    <location>
        <begin position="229"/>
        <end position="248"/>
    </location>
</feature>
<dbReference type="Proteomes" id="UP000243797">
    <property type="component" value="Unassembled WGS sequence"/>
</dbReference>
<reference evidence="3 4" key="1">
    <citation type="submission" date="2017-06" db="EMBL/GenBank/DDBJ databases">
        <title>Draft genome sequence of a variant of Elsinoe murrayae.</title>
        <authorList>
            <person name="Cheng Q."/>
        </authorList>
    </citation>
    <scope>NUCLEOTIDE SEQUENCE [LARGE SCALE GENOMIC DNA]</scope>
    <source>
        <strain evidence="3 4">CQ-2017a</strain>
    </source>
</reference>
<protein>
    <recommendedName>
        <fullName evidence="5">Apple domain-containing protein</fullName>
    </recommendedName>
</protein>
<comment type="caution">
    <text evidence="3">The sequence shown here is derived from an EMBL/GenBank/DDBJ whole genome shotgun (WGS) entry which is preliminary data.</text>
</comment>
<feature type="region of interest" description="Disordered" evidence="1">
    <location>
        <begin position="128"/>
        <end position="189"/>
    </location>
</feature>
<evidence type="ECO:0000313" key="3">
    <source>
        <dbReference type="EMBL" id="PNS21071.1"/>
    </source>
</evidence>
<feature type="compositionally biased region" description="Basic residues" evidence="1">
    <location>
        <begin position="145"/>
        <end position="162"/>
    </location>
</feature>
<keyword evidence="4" id="KW-1185">Reference proteome</keyword>
<feature type="signal peptide" evidence="2">
    <location>
        <begin position="1"/>
        <end position="22"/>
    </location>
</feature>
<dbReference type="AlphaFoldDB" id="A0A2K1R1A7"/>
<feature type="chain" id="PRO_5014375784" description="Apple domain-containing protein" evidence="2">
    <location>
        <begin position="23"/>
        <end position="620"/>
    </location>
</feature>
<feature type="region of interest" description="Disordered" evidence="1">
    <location>
        <begin position="73"/>
        <end position="107"/>
    </location>
</feature>
<feature type="region of interest" description="Disordered" evidence="1">
    <location>
        <begin position="372"/>
        <end position="393"/>
    </location>
</feature>
<dbReference type="OrthoDB" id="271448at2759"/>
<dbReference type="EMBL" id="NKHZ01000015">
    <property type="protein sequence ID" value="PNS21071.1"/>
    <property type="molecule type" value="Genomic_DNA"/>
</dbReference>
<keyword evidence="2" id="KW-0732">Signal</keyword>
<feature type="compositionally biased region" description="Low complexity" evidence="1">
    <location>
        <begin position="448"/>
        <end position="477"/>
    </location>
</feature>
<dbReference type="InParanoid" id="A0A2K1R1A7"/>